<gene>
    <name evidence="1" type="ORF">HHU10_09480</name>
</gene>
<sequence>MTDDEPIEGGQRLPDWVEREFARRREYWRVLRDGGAITAAEEAEAIRRETEDLPE</sequence>
<dbReference type="EMBL" id="JABARZ010000008">
    <property type="protein sequence ID" value="NMD55847.1"/>
    <property type="molecule type" value="Genomic_DNA"/>
</dbReference>
<evidence type="ECO:0000313" key="1">
    <source>
        <dbReference type="EMBL" id="NMD55847.1"/>
    </source>
</evidence>
<keyword evidence="2" id="KW-1185">Reference proteome</keyword>
<dbReference type="Proteomes" id="UP000556611">
    <property type="component" value="Unassembled WGS sequence"/>
</dbReference>
<proteinExistence type="predicted"/>
<dbReference type="RefSeq" id="WP_158645128.1">
    <property type="nucleotide sequence ID" value="NZ_JABARZ010000008.1"/>
</dbReference>
<evidence type="ECO:0000313" key="2">
    <source>
        <dbReference type="Proteomes" id="UP000556611"/>
    </source>
</evidence>
<protein>
    <submittedName>
        <fullName evidence="1">Uncharacterized protein</fullName>
    </submittedName>
</protein>
<comment type="caution">
    <text evidence="1">The sequence shown here is derived from an EMBL/GenBank/DDBJ whole genome shotgun (WGS) entry which is preliminary data.</text>
</comment>
<reference evidence="1 2" key="1">
    <citation type="submission" date="2020-04" db="EMBL/GenBank/DDBJ databases">
        <title>MicrobeNet Type strains.</title>
        <authorList>
            <person name="Nicholson A.C."/>
        </authorList>
    </citation>
    <scope>NUCLEOTIDE SEQUENCE [LARGE SCALE GENOMIC DNA]</scope>
    <source>
        <strain evidence="1 2">ATCC BAA-330</strain>
    </source>
</reference>
<accession>A0ABX1LCE2</accession>
<name>A0ABX1LCE2_9ACTN</name>
<organism evidence="1 2">
    <name type="scientific">Tsukamurella columbiensis</name>
    <dbReference type="NCBI Taxonomy" id="128509"/>
    <lineage>
        <taxon>Bacteria</taxon>
        <taxon>Bacillati</taxon>
        <taxon>Actinomycetota</taxon>
        <taxon>Actinomycetes</taxon>
        <taxon>Mycobacteriales</taxon>
        <taxon>Tsukamurellaceae</taxon>
        <taxon>Tsukamurella</taxon>
    </lineage>
</organism>